<comment type="pathway">
    <text evidence="2">Capsule biogenesis; capsule polysaccharide biosynthesis.</text>
</comment>
<evidence type="ECO:0000256" key="4">
    <source>
        <dbReference type="ARBA" id="ARBA00022801"/>
    </source>
</evidence>
<dbReference type="UniPathway" id="UPA00934"/>
<dbReference type="Gene3D" id="3.20.20.140">
    <property type="entry name" value="Metal-dependent hydrolases"/>
    <property type="match status" value="1"/>
</dbReference>
<evidence type="ECO:0000313" key="13">
    <source>
        <dbReference type="EMBL" id="MBE6164500.1"/>
    </source>
</evidence>
<keyword evidence="6 11" id="KW-0904">Protein phosphatase</keyword>
<keyword evidence="5" id="KW-0972">Capsule biogenesis/degradation</keyword>
<dbReference type="Pfam" id="PF19567">
    <property type="entry name" value="CpsB_CapC"/>
    <property type="match status" value="1"/>
</dbReference>
<evidence type="ECO:0000256" key="11">
    <source>
        <dbReference type="PIRNR" id="PIRNR016557"/>
    </source>
</evidence>
<evidence type="ECO:0000313" key="14">
    <source>
        <dbReference type="EMBL" id="SFU37956.1"/>
    </source>
</evidence>
<dbReference type="EMBL" id="CCBC010000135">
    <property type="protein sequence ID" value="CDO17706.1"/>
    <property type="molecule type" value="Genomic_DNA"/>
</dbReference>
<dbReference type="PANTHER" id="PTHR39181:SF1">
    <property type="entry name" value="TYROSINE-PROTEIN PHOSPHATASE YWQE"/>
    <property type="match status" value="1"/>
</dbReference>
<dbReference type="EC" id="3.1.3.48" evidence="11"/>
<reference evidence="13" key="5">
    <citation type="submission" date="2019-04" db="EMBL/GenBank/DDBJ databases">
        <title>Evolution of Biomass-Degrading Anaerobic Consortia Revealed by Metagenomics.</title>
        <authorList>
            <person name="Peng X."/>
        </authorList>
    </citation>
    <scope>NUCLEOTIDE SEQUENCE</scope>
    <source>
        <strain evidence="13">SIG195</strain>
    </source>
</reference>
<evidence type="ECO:0000256" key="1">
    <source>
        <dbReference type="ARBA" id="ARBA00001936"/>
    </source>
</evidence>
<dbReference type="InterPro" id="IPR048208">
    <property type="entry name" value="Caps_polysacc_synth_CpsB"/>
</dbReference>
<reference evidence="14" key="3">
    <citation type="submission" date="2016-10" db="EMBL/GenBank/DDBJ databases">
        <authorList>
            <person name="de Groot N.N."/>
        </authorList>
    </citation>
    <scope>NUCLEOTIDE SEQUENCE [LARGE SCALE GENOMIC DNA]</scope>
    <source>
        <strain evidence="14">LMG 15572</strain>
    </source>
</reference>
<evidence type="ECO:0000256" key="5">
    <source>
        <dbReference type="ARBA" id="ARBA00022903"/>
    </source>
</evidence>
<dbReference type="GO" id="GO:0004725">
    <property type="term" value="F:protein tyrosine phosphatase activity"/>
    <property type="evidence" value="ECO:0007669"/>
    <property type="project" value="UniProtKB-UniRule"/>
</dbReference>
<dbReference type="GO" id="GO:0030145">
    <property type="term" value="F:manganese ion binding"/>
    <property type="evidence" value="ECO:0007669"/>
    <property type="project" value="UniProtKB-UniRule"/>
</dbReference>
<dbReference type="PIRSF" id="PIRSF016557">
    <property type="entry name" value="Caps_synth_CpsB"/>
    <property type="match status" value="1"/>
</dbReference>
<comment type="catalytic activity">
    <reaction evidence="10 11">
        <text>O-phospho-L-tyrosyl-[protein] + H2O = L-tyrosyl-[protein] + phosphate</text>
        <dbReference type="Rhea" id="RHEA:10684"/>
        <dbReference type="Rhea" id="RHEA-COMP:10136"/>
        <dbReference type="Rhea" id="RHEA-COMP:20101"/>
        <dbReference type="ChEBI" id="CHEBI:15377"/>
        <dbReference type="ChEBI" id="CHEBI:43474"/>
        <dbReference type="ChEBI" id="CHEBI:46858"/>
        <dbReference type="ChEBI" id="CHEBI:61978"/>
        <dbReference type="EC" id="3.1.3.48"/>
    </reaction>
</comment>
<evidence type="ECO:0000256" key="7">
    <source>
        <dbReference type="ARBA" id="ARBA00023169"/>
    </source>
</evidence>
<dbReference type="GO" id="GO:0045227">
    <property type="term" value="P:capsule polysaccharide biosynthetic process"/>
    <property type="evidence" value="ECO:0007669"/>
    <property type="project" value="UniProtKB-UniPathway"/>
</dbReference>
<evidence type="ECO:0000313" key="12">
    <source>
        <dbReference type="EMBL" id="CDO17706.1"/>
    </source>
</evidence>
<comment type="cofactor">
    <cofactor evidence="1">
        <name>Mn(2+)</name>
        <dbReference type="ChEBI" id="CHEBI:29035"/>
    </cofactor>
</comment>
<reference evidence="12 15" key="1">
    <citation type="submission" date="2014-02" db="EMBL/GenBank/DDBJ databases">
        <authorList>
            <person name="Manrique M."/>
        </authorList>
    </citation>
    <scope>NUCLEOTIDE SEQUENCE [LARGE SCALE GENOMIC DNA]</scope>
    <source>
        <strain evidence="12 15">LMG17956</strain>
    </source>
</reference>
<sequence>MIDIHSHIVFDVDDGPTTIEESLALIGESYRQGVRTIVSTSHRRKGMFETPEDKIFANFSQVKEAAEAKYEGLEILYGGELYYSSDILERLEHHQVPRMNDTRFALIEFSMTTPWKEIHTALSNVIMLGITPVVAHIERYNALEFNEERVKELINMGCYTQINSSHVLKPKLFGDKYRQFKKRARYFLEKNLVHCVASDMHNLGPRPPFMDEAREIVTKDFGPNRAYALFEGNPQTLLENKDL</sequence>
<evidence type="ECO:0000256" key="6">
    <source>
        <dbReference type="ARBA" id="ARBA00022912"/>
    </source>
</evidence>
<dbReference type="AlphaFoldDB" id="A0A060RKA7"/>
<name>A0A060RKA7_9STRE</name>
<dbReference type="GeneID" id="57922024"/>
<dbReference type="PANTHER" id="PTHR39181">
    <property type="entry name" value="TYROSINE-PROTEIN PHOSPHATASE YWQE"/>
    <property type="match status" value="1"/>
</dbReference>
<reference evidence="12 15" key="2">
    <citation type="submission" date="2014-05" db="EMBL/GenBank/DDBJ databases">
        <title>Genome sequence of Streptococcus gallolyticus.</title>
        <authorList>
            <person name="Del Campo R."/>
        </authorList>
    </citation>
    <scope>NUCLEOTIDE SEQUENCE [LARGE SCALE GENOMIC DNA]</scope>
    <source>
        <strain evidence="12 15">LMG17956</strain>
    </source>
</reference>
<evidence type="ECO:0000256" key="9">
    <source>
        <dbReference type="ARBA" id="ARBA00025635"/>
    </source>
</evidence>
<gene>
    <name evidence="12" type="ORF">BN963_SGAL_00899</name>
    <name evidence="13" type="ORF">E7156_04185</name>
    <name evidence="14" type="ORF">SAMN05660328_101507</name>
</gene>
<keyword evidence="4 11" id="KW-0378">Hydrolase</keyword>
<comment type="similarity">
    <text evidence="3 11">Belongs to the metallo-dependent hydrolases superfamily. CpsB/CapC family.</text>
</comment>
<organism evidence="12 15">
    <name type="scientific">Streptococcus gallolyticus</name>
    <dbReference type="NCBI Taxonomy" id="315405"/>
    <lineage>
        <taxon>Bacteria</taxon>
        <taxon>Bacillati</taxon>
        <taxon>Bacillota</taxon>
        <taxon>Bacilli</taxon>
        <taxon>Lactobacillales</taxon>
        <taxon>Streptococcaceae</taxon>
        <taxon>Streptococcus</taxon>
    </lineage>
</organism>
<evidence type="ECO:0000256" key="3">
    <source>
        <dbReference type="ARBA" id="ARBA00005750"/>
    </source>
</evidence>
<evidence type="ECO:0000256" key="10">
    <source>
        <dbReference type="ARBA" id="ARBA00051722"/>
    </source>
</evidence>
<evidence type="ECO:0000313" key="16">
    <source>
        <dbReference type="Proteomes" id="UP000183629"/>
    </source>
</evidence>
<dbReference type="InterPro" id="IPR032466">
    <property type="entry name" value="Metal_Hydrolase"/>
</dbReference>
<protein>
    <recommendedName>
        <fullName evidence="11">Tyrosine-protein phosphatase</fullName>
        <ecNumber evidence="11">3.1.3.48</ecNumber>
    </recommendedName>
</protein>
<dbReference type="NCBIfam" id="NF041488">
    <property type="entry name" value="caps_synth_Cps4B"/>
    <property type="match status" value="1"/>
</dbReference>
<evidence type="ECO:0000256" key="2">
    <source>
        <dbReference type="ARBA" id="ARBA00005132"/>
    </source>
</evidence>
<keyword evidence="8" id="KW-0464">Manganese</keyword>
<dbReference type="InterPro" id="IPR016667">
    <property type="entry name" value="Caps_polysacc_synth_CpsB/CapC"/>
</dbReference>
<dbReference type="EMBL" id="SVAF01000008">
    <property type="protein sequence ID" value="MBE6164500.1"/>
    <property type="molecule type" value="Genomic_DNA"/>
</dbReference>
<evidence type="ECO:0000313" key="15">
    <source>
        <dbReference type="Proteomes" id="UP000027584"/>
    </source>
</evidence>
<dbReference type="Proteomes" id="UP000700800">
    <property type="component" value="Unassembled WGS sequence"/>
</dbReference>
<reference evidence="16" key="4">
    <citation type="submission" date="2016-10" db="EMBL/GenBank/DDBJ databases">
        <authorList>
            <person name="Varghese N."/>
            <person name="Submissions S."/>
        </authorList>
    </citation>
    <scope>NUCLEOTIDE SEQUENCE [LARGE SCALE GENOMIC DNA]</scope>
    <source>
        <strain evidence="16">LMG 15572</strain>
    </source>
</reference>
<keyword evidence="16" id="KW-1185">Reference proteome</keyword>
<dbReference type="RefSeq" id="WP_009854059.1">
    <property type="nucleotide sequence ID" value="NZ_CP054015.1"/>
</dbReference>
<accession>A0A060RKA7</accession>
<evidence type="ECO:0000256" key="8">
    <source>
        <dbReference type="ARBA" id="ARBA00023211"/>
    </source>
</evidence>
<comment type="function">
    <text evidence="9">Dephosphorylates CpsD. Involved in the regulation of capsular polysaccharide biosynthesis.</text>
</comment>
<proteinExistence type="inferred from homology"/>
<keyword evidence="7" id="KW-0270">Exopolysaccharide synthesis</keyword>
<dbReference type="Proteomes" id="UP000183629">
    <property type="component" value="Unassembled WGS sequence"/>
</dbReference>
<dbReference type="EMBL" id="FPBN01000001">
    <property type="protein sequence ID" value="SFU37956.1"/>
    <property type="molecule type" value="Genomic_DNA"/>
</dbReference>
<dbReference type="Proteomes" id="UP000027584">
    <property type="component" value="Unassembled WGS sequence"/>
</dbReference>
<dbReference type="SUPFAM" id="SSF51556">
    <property type="entry name" value="Metallo-dependent hydrolases"/>
    <property type="match status" value="1"/>
</dbReference>